<evidence type="ECO:0000313" key="5">
    <source>
        <dbReference type="Proteomes" id="UP000230002"/>
    </source>
</evidence>
<protein>
    <recommendedName>
        <fullName evidence="6">BIR-domain-containing protein</fullName>
    </recommendedName>
</protein>
<evidence type="ECO:0000256" key="2">
    <source>
        <dbReference type="ARBA" id="ARBA00022833"/>
    </source>
</evidence>
<gene>
    <name evidence="4" type="ORF">GSI_10733</name>
</gene>
<dbReference type="Pfam" id="PF00653">
    <property type="entry name" value="BIR"/>
    <property type="match status" value="2"/>
</dbReference>
<dbReference type="InterPro" id="IPR051190">
    <property type="entry name" value="Baculoviral_IAP"/>
</dbReference>
<proteinExistence type="predicted"/>
<keyword evidence="1" id="KW-0479">Metal-binding</keyword>
<evidence type="ECO:0000256" key="3">
    <source>
        <dbReference type="SAM" id="MobiDB-lite"/>
    </source>
</evidence>
<organism evidence="4 5">
    <name type="scientific">Ganoderma sinense ZZ0214-1</name>
    <dbReference type="NCBI Taxonomy" id="1077348"/>
    <lineage>
        <taxon>Eukaryota</taxon>
        <taxon>Fungi</taxon>
        <taxon>Dikarya</taxon>
        <taxon>Basidiomycota</taxon>
        <taxon>Agaricomycotina</taxon>
        <taxon>Agaricomycetes</taxon>
        <taxon>Polyporales</taxon>
        <taxon>Polyporaceae</taxon>
        <taxon>Ganoderma</taxon>
    </lineage>
</organism>
<dbReference type="PANTHER" id="PTHR46771">
    <property type="entry name" value="DETERIN"/>
    <property type="match status" value="1"/>
</dbReference>
<dbReference type="STRING" id="1077348.A0A2G8S1D7"/>
<reference evidence="4 5" key="1">
    <citation type="journal article" date="2015" name="Sci. Rep.">
        <title>Chromosome-level genome map provides insights into diverse defense mechanisms in the medicinal fungus Ganoderma sinense.</title>
        <authorList>
            <person name="Zhu Y."/>
            <person name="Xu J."/>
            <person name="Sun C."/>
            <person name="Zhou S."/>
            <person name="Xu H."/>
            <person name="Nelson D.R."/>
            <person name="Qian J."/>
            <person name="Song J."/>
            <person name="Luo H."/>
            <person name="Xiang L."/>
            <person name="Li Y."/>
            <person name="Xu Z."/>
            <person name="Ji A."/>
            <person name="Wang L."/>
            <person name="Lu S."/>
            <person name="Hayward A."/>
            <person name="Sun W."/>
            <person name="Li X."/>
            <person name="Schwartz D.C."/>
            <person name="Wang Y."/>
            <person name="Chen S."/>
        </authorList>
    </citation>
    <scope>NUCLEOTIDE SEQUENCE [LARGE SCALE GENOMIC DNA]</scope>
    <source>
        <strain evidence="4 5">ZZ0214-1</strain>
    </source>
</reference>
<dbReference type="OrthoDB" id="2196114at2759"/>
<name>A0A2G8S1D7_9APHY</name>
<dbReference type="PROSITE" id="PS50143">
    <property type="entry name" value="BIR_REPEAT_2"/>
    <property type="match status" value="2"/>
</dbReference>
<sequence>MEYYQNRIDSFGPAKSKRTKASSSKPVWPHPSSFKATPKTLAEAGFYFHPDSDNNDNVACFTCGKNLAGWEPDDDPFTIHYEKCRDKCAWAVVRCQTALGDGSFDFSDPTRHPTSKAMEKARLETFAKARWPHDAAKGHGANSKAMAKAGFLCIPTEAGDDTALCLYCELTLSGWDNDDDPYEEHVKRDKKKQTSCPFIKAYSGRSLGKSTNTKRPTSKVVTNPPTQTSKAIVEEEMEDSEDELAALSPLTVDMSMHTTKSKSRASKASSARPSSIAKTPASRRSTRGTSTTGRTPGSRTVSSEVEETDAGSESDAGRRATKSKRKTGRQTKARVSAIAEEEDEPESSRPTLEANDDVEMDDMPGPEPEKKKRGRPPKSAAAKTLTKGKSKKAEVKAEEGNEVEIDTDSPPAPPAKKVPARTRSKANLESDAEVAQPSKAHKRTKSTSKAKAMRDEDENKAPPVAGPASKKKGKQRTAEVVEDEEGPPSAPPAMPKAKAVSRAKPLAKYEGSEDEDTPSTAEGFSHSRADGVRNTTSRESKAISERKSSLSDDAGYATAEAHAEVDRMEVDDEPAPPPKVTKKTQQPPSKAVQPPPRANSRSTASGSDGSQRPSPVVNGVRSSSAVPPSSLSSLTSSSRPPNMLSVSKMSAQDSLKVIEIDSDAEASPERPVRHQPKTKPSASRDQSKGSINGAPNPASQAQKKKLQVEVIIPPNAPKLASSDDVQMRDERPASSPPRPPRSPSRPTKPEIPAPGTPVSAVHRSVHPSPEHDIRGEEDGPVARDTDAVPAASNSPRTYHPFLAQFPNENLAELTEEETDMTLEQYIRREMEVQYAQLKADGERRIEEFKQKAAETRKLIETS</sequence>
<dbReference type="Gene3D" id="1.10.1170.10">
    <property type="entry name" value="Inhibitor Of Apoptosis Protein (2mihbC-IAP-1), Chain A"/>
    <property type="match status" value="2"/>
</dbReference>
<feature type="compositionally biased region" description="Low complexity" evidence="3">
    <location>
        <begin position="620"/>
        <end position="641"/>
    </location>
</feature>
<keyword evidence="5" id="KW-1185">Reference proteome</keyword>
<feature type="compositionally biased region" description="Low complexity" evidence="3">
    <location>
        <begin position="266"/>
        <end position="278"/>
    </location>
</feature>
<dbReference type="CDD" id="cd00022">
    <property type="entry name" value="BIR"/>
    <property type="match status" value="2"/>
</dbReference>
<feature type="compositionally biased region" description="Polar residues" evidence="3">
    <location>
        <begin position="644"/>
        <end position="653"/>
    </location>
</feature>
<dbReference type="EMBL" id="AYKW01000034">
    <property type="protein sequence ID" value="PIL27582.1"/>
    <property type="molecule type" value="Genomic_DNA"/>
</dbReference>
<feature type="compositionally biased region" description="Low complexity" evidence="3">
    <location>
        <begin position="287"/>
        <end position="303"/>
    </location>
</feature>
<feature type="compositionally biased region" description="Polar residues" evidence="3">
    <location>
        <begin position="208"/>
        <end position="230"/>
    </location>
</feature>
<feature type="region of interest" description="Disordered" evidence="3">
    <location>
        <begin position="1"/>
        <end position="33"/>
    </location>
</feature>
<feature type="compositionally biased region" description="Basic and acidic residues" evidence="3">
    <location>
        <begin position="768"/>
        <end position="786"/>
    </location>
</feature>
<dbReference type="AlphaFoldDB" id="A0A2G8S1D7"/>
<dbReference type="SMART" id="SM00238">
    <property type="entry name" value="BIR"/>
    <property type="match status" value="2"/>
</dbReference>
<accession>A0A2G8S1D7</accession>
<evidence type="ECO:0000313" key="4">
    <source>
        <dbReference type="EMBL" id="PIL27582.1"/>
    </source>
</evidence>
<feature type="compositionally biased region" description="Pro residues" evidence="3">
    <location>
        <begin position="734"/>
        <end position="743"/>
    </location>
</feature>
<dbReference type="PANTHER" id="PTHR46771:SF5">
    <property type="entry name" value="DETERIN"/>
    <property type="match status" value="1"/>
</dbReference>
<feature type="compositionally biased region" description="Acidic residues" evidence="3">
    <location>
        <begin position="234"/>
        <end position="244"/>
    </location>
</feature>
<dbReference type="SUPFAM" id="SSF57924">
    <property type="entry name" value="Inhibitor of apoptosis (IAP) repeat"/>
    <property type="match status" value="2"/>
</dbReference>
<feature type="region of interest" description="Disordered" evidence="3">
    <location>
        <begin position="203"/>
        <end position="799"/>
    </location>
</feature>
<dbReference type="Proteomes" id="UP000230002">
    <property type="component" value="Unassembled WGS sequence"/>
</dbReference>
<keyword evidence="2" id="KW-0862">Zinc</keyword>
<evidence type="ECO:0000256" key="1">
    <source>
        <dbReference type="ARBA" id="ARBA00022723"/>
    </source>
</evidence>
<evidence type="ECO:0008006" key="6">
    <source>
        <dbReference type="Google" id="ProtNLM"/>
    </source>
</evidence>
<dbReference type="InterPro" id="IPR001370">
    <property type="entry name" value="BIR_rpt"/>
</dbReference>
<dbReference type="GO" id="GO:0046872">
    <property type="term" value="F:metal ion binding"/>
    <property type="evidence" value="ECO:0007669"/>
    <property type="project" value="UniProtKB-KW"/>
</dbReference>
<feature type="compositionally biased region" description="Polar residues" evidence="3">
    <location>
        <begin position="599"/>
        <end position="613"/>
    </location>
</feature>
<feature type="compositionally biased region" description="Acidic residues" evidence="3">
    <location>
        <begin position="354"/>
        <end position="364"/>
    </location>
</feature>
<feature type="compositionally biased region" description="Basic residues" evidence="3">
    <location>
        <begin position="319"/>
        <end position="332"/>
    </location>
</feature>
<feature type="compositionally biased region" description="Basic residues" evidence="3">
    <location>
        <begin position="439"/>
        <end position="448"/>
    </location>
</feature>
<comment type="caution">
    <text evidence="4">The sequence shown here is derived from an EMBL/GenBank/DDBJ whole genome shotgun (WGS) entry which is preliminary data.</text>
</comment>
<feature type="compositionally biased region" description="Polar residues" evidence="3">
    <location>
        <begin position="678"/>
        <end position="690"/>
    </location>
</feature>
<feature type="compositionally biased region" description="Basic and acidic residues" evidence="3">
    <location>
        <begin position="525"/>
        <end position="550"/>
    </location>
</feature>